<dbReference type="GO" id="GO:0016989">
    <property type="term" value="F:sigma factor antagonist activity"/>
    <property type="evidence" value="ECO:0007669"/>
    <property type="project" value="TreeGrafter"/>
</dbReference>
<dbReference type="Proteomes" id="UP000317318">
    <property type="component" value="Chromosome"/>
</dbReference>
<reference evidence="3 4" key="1">
    <citation type="submission" date="2019-02" db="EMBL/GenBank/DDBJ databases">
        <title>Deep-cultivation of Planctomycetes and their phenomic and genomic characterization uncovers novel biology.</title>
        <authorList>
            <person name="Wiegand S."/>
            <person name="Jogler M."/>
            <person name="Boedeker C."/>
            <person name="Pinto D."/>
            <person name="Vollmers J."/>
            <person name="Rivas-Marin E."/>
            <person name="Kohn T."/>
            <person name="Peeters S.H."/>
            <person name="Heuer A."/>
            <person name="Rast P."/>
            <person name="Oberbeckmann S."/>
            <person name="Bunk B."/>
            <person name="Jeske O."/>
            <person name="Meyerdierks A."/>
            <person name="Storesund J.E."/>
            <person name="Kallscheuer N."/>
            <person name="Luecker S."/>
            <person name="Lage O.M."/>
            <person name="Pohl T."/>
            <person name="Merkel B.J."/>
            <person name="Hornburger P."/>
            <person name="Mueller R.-W."/>
            <person name="Bruemmer F."/>
            <person name="Labrenz M."/>
            <person name="Spormann A.M."/>
            <person name="Op den Camp H."/>
            <person name="Overmann J."/>
            <person name="Amann R."/>
            <person name="Jetten M.S.M."/>
            <person name="Mascher T."/>
            <person name="Medema M.H."/>
            <person name="Devos D.P."/>
            <person name="Kaster A.-K."/>
            <person name="Ovreas L."/>
            <person name="Rohde M."/>
            <person name="Galperin M.Y."/>
            <person name="Jogler C."/>
        </authorList>
    </citation>
    <scope>NUCLEOTIDE SEQUENCE [LARGE SCALE GENOMIC DNA]</scope>
    <source>
        <strain evidence="3 4">Pan189</strain>
    </source>
</reference>
<keyword evidence="4" id="KW-1185">Reference proteome</keyword>
<evidence type="ECO:0000313" key="4">
    <source>
        <dbReference type="Proteomes" id="UP000317318"/>
    </source>
</evidence>
<dbReference type="PANTHER" id="PTHR30273:SF2">
    <property type="entry name" value="PROTEIN FECR"/>
    <property type="match status" value="1"/>
</dbReference>
<dbReference type="KEGG" id="svp:Pan189_31200"/>
<protein>
    <submittedName>
        <fullName evidence="3">FecR protein</fullName>
    </submittedName>
</protein>
<dbReference type="AlphaFoldDB" id="A0A517R4H3"/>
<dbReference type="OrthoDB" id="258532at2"/>
<proteinExistence type="predicted"/>
<feature type="transmembrane region" description="Helical" evidence="1">
    <location>
        <begin position="94"/>
        <end position="116"/>
    </location>
</feature>
<accession>A0A517R4H3</accession>
<keyword evidence="1" id="KW-0472">Membrane</keyword>
<dbReference type="Pfam" id="PF04773">
    <property type="entry name" value="FecR"/>
    <property type="match status" value="1"/>
</dbReference>
<feature type="domain" description="FecR protein" evidence="2">
    <location>
        <begin position="187"/>
        <end position="241"/>
    </location>
</feature>
<dbReference type="InterPro" id="IPR006860">
    <property type="entry name" value="FecR"/>
</dbReference>
<dbReference type="PANTHER" id="PTHR30273">
    <property type="entry name" value="PERIPLASMIC SIGNAL SENSOR AND SIGMA FACTOR ACTIVATOR FECR-RELATED"/>
    <property type="match status" value="1"/>
</dbReference>
<dbReference type="InterPro" id="IPR012373">
    <property type="entry name" value="Ferrdict_sens_TM"/>
</dbReference>
<dbReference type="SUPFAM" id="SSF49344">
    <property type="entry name" value="CBD9-like"/>
    <property type="match status" value="1"/>
</dbReference>
<sequence>MTFGINSLSETDFNAVDELRARVADSSATESDVVALQELLSDQQNLEYYCGLAVLESHLRYEGASPGELAGLILPSQSESHSSAYSIKRSRFRLVTAGSVALAAVVCIVMALVWTMPPGGQTASPLATVTAAEHCRSVAGRSVHLGDEFGTERIDLAEGLLGLTLAGGVELLLEAPVQLRLESAQRCVLLDGYVVAKVPEQAIGFEITTPDATVVDLGTEFGVAIDSDRRTVVQVFDGDVETHFNREEHQPKQYFQAGDAAVLSDNGSTEVERIKFDPNRFVRRFPLPESREGDELSPYNTSKLKSVTVAKIETPLQIDADLSDWPSDSTFSAQCDPPYAKTYRVVGRLGYDENFLYVAADVSDPFPLRSVITPDGDPNVVWRGGSVQLRISCDRAIGWPVDAHIRRHDVPLNPSEPRTRLGYRPQDVNPKLAHLTMWHHQPAGKSCLQIAYGMDFTNVNSHPAGWRGRFRQKEQGRGYLMEYAIPWELLNAGDDPPQAADVLAANWTVHWSDEGGRIWRGHLVEVTNPDEPGLTFHRAATWGQAIFE</sequence>
<name>A0A517R4H3_9PLAN</name>
<evidence type="ECO:0000259" key="2">
    <source>
        <dbReference type="Pfam" id="PF04773"/>
    </source>
</evidence>
<keyword evidence="1" id="KW-0812">Transmembrane</keyword>
<dbReference type="Gene3D" id="2.60.40.1190">
    <property type="match status" value="1"/>
</dbReference>
<gene>
    <name evidence="3" type="ORF">Pan189_31200</name>
</gene>
<dbReference type="Gene3D" id="2.60.120.1440">
    <property type="match status" value="1"/>
</dbReference>
<keyword evidence="1" id="KW-1133">Transmembrane helix</keyword>
<evidence type="ECO:0000256" key="1">
    <source>
        <dbReference type="SAM" id="Phobius"/>
    </source>
</evidence>
<dbReference type="EMBL" id="CP036268">
    <property type="protein sequence ID" value="QDT38723.1"/>
    <property type="molecule type" value="Genomic_DNA"/>
</dbReference>
<organism evidence="3 4">
    <name type="scientific">Stratiformator vulcanicus</name>
    <dbReference type="NCBI Taxonomy" id="2527980"/>
    <lineage>
        <taxon>Bacteria</taxon>
        <taxon>Pseudomonadati</taxon>
        <taxon>Planctomycetota</taxon>
        <taxon>Planctomycetia</taxon>
        <taxon>Planctomycetales</taxon>
        <taxon>Planctomycetaceae</taxon>
        <taxon>Stratiformator</taxon>
    </lineage>
</organism>
<evidence type="ECO:0000313" key="3">
    <source>
        <dbReference type="EMBL" id="QDT38723.1"/>
    </source>
</evidence>